<dbReference type="GO" id="GO:0005737">
    <property type="term" value="C:cytoplasm"/>
    <property type="evidence" value="ECO:0007669"/>
    <property type="project" value="TreeGrafter"/>
</dbReference>
<dbReference type="FunFam" id="3.10.50.40:FF:000039">
    <property type="entry name" value="Peptidylprolyl isomerase"/>
    <property type="match status" value="1"/>
</dbReference>
<dbReference type="EC" id="5.2.1.8" evidence="2 5"/>
<proteinExistence type="predicted"/>
<dbReference type="AlphaFoldDB" id="A0A2P2M4H8"/>
<evidence type="ECO:0000259" key="7">
    <source>
        <dbReference type="PROSITE" id="PS50059"/>
    </source>
</evidence>
<dbReference type="PANTHER" id="PTHR10516:SF268">
    <property type="entry name" value="PEPTIDYL-PROLYL CIS-TRANS ISOMERASE PASTICCINO1"/>
    <property type="match status" value="1"/>
</dbReference>
<feature type="region of interest" description="Disordered" evidence="6">
    <location>
        <begin position="1"/>
        <end position="53"/>
    </location>
</feature>
<keyword evidence="3 5" id="KW-0697">Rotamase</keyword>
<dbReference type="PANTHER" id="PTHR10516">
    <property type="entry name" value="PEPTIDYL-PROLYL CIS-TRANS ISOMERASE"/>
    <property type="match status" value="1"/>
</dbReference>
<name>A0A2P2M4H8_RHIMU</name>
<evidence type="ECO:0000256" key="3">
    <source>
        <dbReference type="ARBA" id="ARBA00023110"/>
    </source>
</evidence>
<feature type="domain" description="PPIase FKBP-type" evidence="7">
    <location>
        <begin position="176"/>
        <end position="262"/>
    </location>
</feature>
<comment type="catalytic activity">
    <reaction evidence="1 5">
        <text>[protein]-peptidylproline (omega=180) = [protein]-peptidylproline (omega=0)</text>
        <dbReference type="Rhea" id="RHEA:16237"/>
        <dbReference type="Rhea" id="RHEA-COMP:10747"/>
        <dbReference type="Rhea" id="RHEA-COMP:10748"/>
        <dbReference type="ChEBI" id="CHEBI:83833"/>
        <dbReference type="ChEBI" id="CHEBI:83834"/>
        <dbReference type="EC" id="5.2.1.8"/>
    </reaction>
</comment>
<feature type="domain" description="PPIase FKBP-type" evidence="7">
    <location>
        <begin position="52"/>
        <end position="148"/>
    </location>
</feature>
<evidence type="ECO:0000256" key="5">
    <source>
        <dbReference type="PROSITE-ProRule" id="PRU00277"/>
    </source>
</evidence>
<dbReference type="Pfam" id="PF00254">
    <property type="entry name" value="FKBP_C"/>
    <property type="match status" value="2"/>
</dbReference>
<organism evidence="8">
    <name type="scientific">Rhizophora mucronata</name>
    <name type="common">Asiatic mangrove</name>
    <dbReference type="NCBI Taxonomy" id="61149"/>
    <lineage>
        <taxon>Eukaryota</taxon>
        <taxon>Viridiplantae</taxon>
        <taxon>Streptophyta</taxon>
        <taxon>Embryophyta</taxon>
        <taxon>Tracheophyta</taxon>
        <taxon>Spermatophyta</taxon>
        <taxon>Magnoliopsida</taxon>
        <taxon>eudicotyledons</taxon>
        <taxon>Gunneridae</taxon>
        <taxon>Pentapetalae</taxon>
        <taxon>rosids</taxon>
        <taxon>fabids</taxon>
        <taxon>Malpighiales</taxon>
        <taxon>Rhizophoraceae</taxon>
        <taxon>Rhizophora</taxon>
    </lineage>
</organism>
<sequence>MAATEETAQDYVPQKKKKEPTEIEKRRKKIVPGSLMKAEMRPGGGDARPSDGDQVLYHCTVRTLDGVIVESSRAEYGGKGTPIRQVLDKSKMLLGLIEGLPTMLKGEVAMFKMKPQMHYGEADCPLSPPSSFPKDDELHFEIEMIDFSKVKVVSDDLGITKKVIKEGRGWESPREPYEVKAWISAKTGDGIVIFSHKEGEPYFFTFGKSEVPKGLEMGIGTMTREEKAVIYVNSQYLTQSPLMSVVEGFDEVHFEVELVHFIQVRDMLGDGRLIKRRLRDGKGVTLRL</sequence>
<accession>A0A2P2M4H8</accession>
<evidence type="ECO:0000256" key="2">
    <source>
        <dbReference type="ARBA" id="ARBA00013194"/>
    </source>
</evidence>
<evidence type="ECO:0000256" key="1">
    <source>
        <dbReference type="ARBA" id="ARBA00000971"/>
    </source>
</evidence>
<evidence type="ECO:0000256" key="6">
    <source>
        <dbReference type="SAM" id="MobiDB-lite"/>
    </source>
</evidence>
<dbReference type="Gene3D" id="3.10.50.40">
    <property type="match status" value="2"/>
</dbReference>
<dbReference type="InterPro" id="IPR001179">
    <property type="entry name" value="PPIase_FKBP_dom"/>
</dbReference>
<dbReference type="FunFam" id="3.10.50.40:FF:000052">
    <property type="entry name" value="Peptidylprolyl isomerase"/>
    <property type="match status" value="1"/>
</dbReference>
<dbReference type="InterPro" id="IPR050689">
    <property type="entry name" value="FKBP-type_PPIase"/>
</dbReference>
<protein>
    <recommendedName>
        <fullName evidence="2 5">peptidylprolyl isomerase</fullName>
        <ecNumber evidence="2 5">5.2.1.8</ecNumber>
    </recommendedName>
</protein>
<evidence type="ECO:0000313" key="8">
    <source>
        <dbReference type="EMBL" id="MBX25119.1"/>
    </source>
</evidence>
<reference evidence="8" key="1">
    <citation type="submission" date="2018-02" db="EMBL/GenBank/DDBJ databases">
        <title>Rhizophora mucronata_Transcriptome.</title>
        <authorList>
            <person name="Meera S.P."/>
            <person name="Sreeshan A."/>
            <person name="Augustine A."/>
        </authorList>
    </citation>
    <scope>NUCLEOTIDE SEQUENCE</scope>
    <source>
        <tissue evidence="8">Leaf</tissue>
    </source>
</reference>
<dbReference type="EMBL" id="GGEC01044635">
    <property type="protein sequence ID" value="MBX25119.1"/>
    <property type="molecule type" value="Transcribed_RNA"/>
</dbReference>
<keyword evidence="4 5" id="KW-0413">Isomerase</keyword>
<dbReference type="GO" id="GO:0003755">
    <property type="term" value="F:peptidyl-prolyl cis-trans isomerase activity"/>
    <property type="evidence" value="ECO:0007669"/>
    <property type="project" value="UniProtKB-KW"/>
</dbReference>
<evidence type="ECO:0000256" key="4">
    <source>
        <dbReference type="ARBA" id="ARBA00023235"/>
    </source>
</evidence>
<dbReference type="InterPro" id="IPR046357">
    <property type="entry name" value="PPIase_dom_sf"/>
</dbReference>
<dbReference type="PROSITE" id="PS50059">
    <property type="entry name" value="FKBP_PPIASE"/>
    <property type="match status" value="2"/>
</dbReference>
<dbReference type="SUPFAM" id="SSF54534">
    <property type="entry name" value="FKBP-like"/>
    <property type="match status" value="2"/>
</dbReference>